<dbReference type="Proteomes" id="UP000192220">
    <property type="component" value="Unplaced"/>
</dbReference>
<evidence type="ECO:0000313" key="3">
    <source>
        <dbReference type="Proteomes" id="UP000192220"/>
    </source>
</evidence>
<dbReference type="InterPro" id="IPR035892">
    <property type="entry name" value="C2_domain_sf"/>
</dbReference>
<name>A0A2I4AMB9_AUSLI</name>
<dbReference type="PANTHER" id="PTHR45999:SF3">
    <property type="entry name" value="PROTEIN UNC-13 HOMOLOG D"/>
    <property type="match status" value="1"/>
</dbReference>
<feature type="non-terminal residue" evidence="4">
    <location>
        <position position="185"/>
    </location>
</feature>
<evidence type="ECO:0000313" key="4">
    <source>
        <dbReference type="RefSeq" id="XP_013856659.1"/>
    </source>
</evidence>
<dbReference type="InterPro" id="IPR052095">
    <property type="entry name" value="UNC-13_domain"/>
</dbReference>
<reference evidence="4" key="1">
    <citation type="submission" date="2025-08" db="UniProtKB">
        <authorList>
            <consortium name="RefSeq"/>
        </authorList>
    </citation>
    <scope>IDENTIFICATION</scope>
</reference>
<sequence>MSLLISIMSAQREHSSKGEKLLQTPEQEHALQRHRQLSPAHARKIGLTRRARDRRDFKEDENPEVKARRHKEMELKPLYKELLYTIAHKMGKPTSAEVFSDSQLQQYIQEAFTMTQSEHNSLMEKVQTTELPTYCLMVTVKEAKGILGKDISGFSDPYCLLMVLEDEKQTETSSPKARPSKYVAK</sequence>
<dbReference type="GO" id="GO:0006887">
    <property type="term" value="P:exocytosis"/>
    <property type="evidence" value="ECO:0007669"/>
    <property type="project" value="UniProtKB-KW"/>
</dbReference>
<keyword evidence="3" id="KW-1185">Reference proteome</keyword>
<dbReference type="RefSeq" id="XP_013856659.1">
    <property type="nucleotide sequence ID" value="XM_014001205.1"/>
</dbReference>
<proteinExistence type="predicted"/>
<keyword evidence="1" id="KW-0268">Exocytosis</keyword>
<dbReference type="KEGG" id="alim:106512624"/>
<dbReference type="PANTHER" id="PTHR45999">
    <property type="entry name" value="UNC-13-4A, ISOFORM B"/>
    <property type="match status" value="1"/>
</dbReference>
<accession>A0A2I4AMB9</accession>
<feature type="region of interest" description="Disordered" evidence="2">
    <location>
        <begin position="8"/>
        <end position="68"/>
    </location>
</feature>
<dbReference type="GO" id="GO:0070382">
    <property type="term" value="C:exocytic vesicle"/>
    <property type="evidence" value="ECO:0007669"/>
    <property type="project" value="TreeGrafter"/>
</dbReference>
<dbReference type="InParanoid" id="A0A2I4AMB9"/>
<dbReference type="Gene3D" id="2.60.40.150">
    <property type="entry name" value="C2 domain"/>
    <property type="match status" value="1"/>
</dbReference>
<evidence type="ECO:0000256" key="2">
    <source>
        <dbReference type="SAM" id="MobiDB-lite"/>
    </source>
</evidence>
<organism evidence="3 4">
    <name type="scientific">Austrofundulus limnaeus</name>
    <name type="common">Annual killifish</name>
    <dbReference type="NCBI Taxonomy" id="52670"/>
    <lineage>
        <taxon>Eukaryota</taxon>
        <taxon>Metazoa</taxon>
        <taxon>Chordata</taxon>
        <taxon>Craniata</taxon>
        <taxon>Vertebrata</taxon>
        <taxon>Euteleostomi</taxon>
        <taxon>Actinopterygii</taxon>
        <taxon>Neopterygii</taxon>
        <taxon>Teleostei</taxon>
        <taxon>Neoteleostei</taxon>
        <taxon>Acanthomorphata</taxon>
        <taxon>Ovalentaria</taxon>
        <taxon>Atherinomorphae</taxon>
        <taxon>Cyprinodontiformes</taxon>
        <taxon>Rivulidae</taxon>
        <taxon>Austrofundulus</taxon>
    </lineage>
</organism>
<dbReference type="OrthoDB" id="7976202at2759"/>
<feature type="compositionally biased region" description="Basic residues" evidence="2">
    <location>
        <begin position="32"/>
        <end position="52"/>
    </location>
</feature>
<feature type="compositionally biased region" description="Basic and acidic residues" evidence="2">
    <location>
        <begin position="11"/>
        <end position="31"/>
    </location>
</feature>
<feature type="compositionally biased region" description="Basic and acidic residues" evidence="2">
    <location>
        <begin position="53"/>
        <end position="68"/>
    </location>
</feature>
<evidence type="ECO:0000256" key="1">
    <source>
        <dbReference type="ARBA" id="ARBA00022483"/>
    </source>
</evidence>
<dbReference type="AlphaFoldDB" id="A0A2I4AMB9"/>
<protein>
    <submittedName>
        <fullName evidence="4">Protein unc-13 homolog D</fullName>
    </submittedName>
</protein>
<gene>
    <name evidence="4" type="primary">LOC106512624</name>
</gene>
<dbReference type="GeneID" id="106512624"/>
<dbReference type="SUPFAM" id="SSF49562">
    <property type="entry name" value="C2 domain (Calcium/lipid-binding domain, CaLB)"/>
    <property type="match status" value="1"/>
</dbReference>